<dbReference type="AlphaFoldDB" id="A0A1Y5FB16"/>
<dbReference type="PANTHER" id="PTHR44591">
    <property type="entry name" value="STRESS RESPONSE REGULATOR PROTEIN 1"/>
    <property type="match status" value="1"/>
</dbReference>
<evidence type="ECO:0000256" key="1">
    <source>
        <dbReference type="ARBA" id="ARBA00022553"/>
    </source>
</evidence>
<evidence type="ECO:0000256" key="2">
    <source>
        <dbReference type="PROSITE-ProRule" id="PRU00169"/>
    </source>
</evidence>
<protein>
    <recommendedName>
        <fullName evidence="3">Response regulatory domain-containing protein</fullName>
    </recommendedName>
</protein>
<keyword evidence="1 2" id="KW-0597">Phosphoprotein</keyword>
<evidence type="ECO:0000259" key="3">
    <source>
        <dbReference type="PROSITE" id="PS50110"/>
    </source>
</evidence>
<feature type="domain" description="Response regulatory" evidence="3">
    <location>
        <begin position="3"/>
        <end position="117"/>
    </location>
</feature>
<dbReference type="EMBL" id="MAAO01000007">
    <property type="protein sequence ID" value="OUR95824.1"/>
    <property type="molecule type" value="Genomic_DNA"/>
</dbReference>
<dbReference type="SMART" id="SM00448">
    <property type="entry name" value="REC"/>
    <property type="match status" value="1"/>
</dbReference>
<sequence>MAKILIIDDSSFQRNNICKVVDSLGHVTTQAKDGAQGMDILESENFDYIFCDLHMPVLDGFSFLQSIRDKAINIPVIVLTADKQLTTYEKVIELGAIGVINKPPKKEDIIDIINSCSRQES</sequence>
<evidence type="ECO:0000313" key="5">
    <source>
        <dbReference type="Proteomes" id="UP000196531"/>
    </source>
</evidence>
<evidence type="ECO:0000313" key="4">
    <source>
        <dbReference type="EMBL" id="OUR95824.1"/>
    </source>
</evidence>
<accession>A0A1Y5FB16</accession>
<dbReference type="Pfam" id="PF00072">
    <property type="entry name" value="Response_reg"/>
    <property type="match status" value="1"/>
</dbReference>
<feature type="modified residue" description="4-aspartylphosphate" evidence="2">
    <location>
        <position position="52"/>
    </location>
</feature>
<reference evidence="5" key="1">
    <citation type="journal article" date="2017" name="Proc. Natl. Acad. Sci. U.S.A.">
        <title>Simulation of Deepwater Horizon oil plume reveals substrate specialization within a complex community of hydrocarbon-degraders.</title>
        <authorList>
            <person name="Hu P."/>
            <person name="Dubinsky E.A."/>
            <person name="Probst A.J."/>
            <person name="Wang J."/>
            <person name="Sieber C.M.K."/>
            <person name="Tom L.M."/>
            <person name="Gardinali P."/>
            <person name="Banfield J.F."/>
            <person name="Atlas R.M."/>
            <person name="Andersen G.L."/>
        </authorList>
    </citation>
    <scope>NUCLEOTIDE SEQUENCE [LARGE SCALE GENOMIC DNA]</scope>
</reference>
<dbReference type="Proteomes" id="UP000196531">
    <property type="component" value="Unassembled WGS sequence"/>
</dbReference>
<proteinExistence type="predicted"/>
<dbReference type="PROSITE" id="PS50110">
    <property type="entry name" value="RESPONSE_REGULATORY"/>
    <property type="match status" value="1"/>
</dbReference>
<dbReference type="InterPro" id="IPR050595">
    <property type="entry name" value="Bact_response_regulator"/>
</dbReference>
<dbReference type="GO" id="GO:0000160">
    <property type="term" value="P:phosphorelay signal transduction system"/>
    <property type="evidence" value="ECO:0007669"/>
    <property type="project" value="InterPro"/>
</dbReference>
<dbReference type="PANTHER" id="PTHR44591:SF3">
    <property type="entry name" value="RESPONSE REGULATORY DOMAIN-CONTAINING PROTEIN"/>
    <property type="match status" value="1"/>
</dbReference>
<organism evidence="4 5">
    <name type="scientific">Halobacteriovorax marinus</name>
    <dbReference type="NCBI Taxonomy" id="97084"/>
    <lineage>
        <taxon>Bacteria</taxon>
        <taxon>Pseudomonadati</taxon>
        <taxon>Bdellovibrionota</taxon>
        <taxon>Bacteriovoracia</taxon>
        <taxon>Bacteriovoracales</taxon>
        <taxon>Halobacteriovoraceae</taxon>
        <taxon>Halobacteriovorax</taxon>
    </lineage>
</organism>
<dbReference type="Gene3D" id="3.40.50.2300">
    <property type="match status" value="1"/>
</dbReference>
<comment type="caution">
    <text evidence="4">The sequence shown here is derived from an EMBL/GenBank/DDBJ whole genome shotgun (WGS) entry which is preliminary data.</text>
</comment>
<dbReference type="InterPro" id="IPR001789">
    <property type="entry name" value="Sig_transdc_resp-reg_receiver"/>
</dbReference>
<name>A0A1Y5FB16_9BACT</name>
<gene>
    <name evidence="4" type="ORF">A9Q84_15095</name>
</gene>
<dbReference type="InterPro" id="IPR011006">
    <property type="entry name" value="CheY-like_superfamily"/>
</dbReference>
<dbReference type="SUPFAM" id="SSF52172">
    <property type="entry name" value="CheY-like"/>
    <property type="match status" value="1"/>
</dbReference>